<dbReference type="AlphaFoldDB" id="A0A8T1VMV6"/>
<dbReference type="OrthoDB" id="165506at2759"/>
<reference evidence="1" key="1">
    <citation type="submission" date="2021-02" db="EMBL/GenBank/DDBJ databases">
        <authorList>
            <person name="Palmer J.M."/>
        </authorList>
    </citation>
    <scope>NUCLEOTIDE SEQUENCE</scope>
    <source>
        <strain evidence="1">SCRP734</strain>
    </source>
</reference>
<proteinExistence type="predicted"/>
<evidence type="ECO:0000313" key="2">
    <source>
        <dbReference type="Proteomes" id="UP000694044"/>
    </source>
</evidence>
<keyword evidence="2" id="KW-1185">Reference proteome</keyword>
<evidence type="ECO:0000313" key="1">
    <source>
        <dbReference type="EMBL" id="KAG7382481.1"/>
    </source>
</evidence>
<dbReference type="EMBL" id="JAGDFM010000206">
    <property type="protein sequence ID" value="KAG7382481.1"/>
    <property type="molecule type" value="Genomic_DNA"/>
</dbReference>
<organism evidence="1 2">
    <name type="scientific">Phytophthora pseudosyringae</name>
    <dbReference type="NCBI Taxonomy" id="221518"/>
    <lineage>
        <taxon>Eukaryota</taxon>
        <taxon>Sar</taxon>
        <taxon>Stramenopiles</taxon>
        <taxon>Oomycota</taxon>
        <taxon>Peronosporomycetes</taxon>
        <taxon>Peronosporales</taxon>
        <taxon>Peronosporaceae</taxon>
        <taxon>Phytophthora</taxon>
    </lineage>
</organism>
<accession>A0A8T1VMV6</accession>
<name>A0A8T1VMV6_9STRA</name>
<sequence length="227" mass="25297">MAVVVAVELEEELVKACEEGDVEGCGASVAALQSRYGVTAEAVQELLGYAFSCAAAHNQIAVMELLLGRNDNGAVSKDVHEVLLYGMCRRETFFPRRPRFRCCYALRYLAYAAVACVEHNALQALEFLVRQQTPPTAPLLVDTDVVRCFRYALELGSDFHAPAPEAYRPMLMLLLLRFPMLLLPHVDGKQLDVDVSVDDATKKHVQALRSSLLYEYVTNPQMQTQMN</sequence>
<protein>
    <submittedName>
        <fullName evidence="1">Uncharacterized protein</fullName>
    </submittedName>
</protein>
<comment type="caution">
    <text evidence="1">The sequence shown here is derived from an EMBL/GenBank/DDBJ whole genome shotgun (WGS) entry which is preliminary data.</text>
</comment>
<dbReference type="Proteomes" id="UP000694044">
    <property type="component" value="Unassembled WGS sequence"/>
</dbReference>
<gene>
    <name evidence="1" type="ORF">PHYPSEUDO_004816</name>
</gene>